<dbReference type="Pfam" id="PF00168">
    <property type="entry name" value="C2"/>
    <property type="match status" value="2"/>
</dbReference>
<dbReference type="InterPro" id="IPR016187">
    <property type="entry name" value="CTDL_fold"/>
</dbReference>
<keyword evidence="7" id="KW-0732">Signal</keyword>
<dbReference type="GO" id="GO:0006869">
    <property type="term" value="P:lipid transport"/>
    <property type="evidence" value="ECO:0007669"/>
    <property type="project" value="UniProtKB-KW"/>
</dbReference>
<dbReference type="PANTHER" id="PTHR46980:SF2">
    <property type="entry name" value="TRICALBIN-1-RELATED"/>
    <property type="match status" value="1"/>
</dbReference>
<accession>A0A7R8ZS45</accession>
<organism evidence="8">
    <name type="scientific">Cyprideis torosa</name>
    <dbReference type="NCBI Taxonomy" id="163714"/>
    <lineage>
        <taxon>Eukaryota</taxon>
        <taxon>Metazoa</taxon>
        <taxon>Ecdysozoa</taxon>
        <taxon>Arthropoda</taxon>
        <taxon>Crustacea</taxon>
        <taxon>Oligostraca</taxon>
        <taxon>Ostracoda</taxon>
        <taxon>Podocopa</taxon>
        <taxon>Podocopida</taxon>
        <taxon>Cytherocopina</taxon>
        <taxon>Cytheroidea</taxon>
        <taxon>Cytherideidae</taxon>
        <taxon>Cyprideis</taxon>
    </lineage>
</organism>
<evidence type="ECO:0000256" key="5">
    <source>
        <dbReference type="ARBA" id="ARBA00023136"/>
    </source>
</evidence>
<keyword evidence="5" id="KW-0472">Membrane</keyword>
<feature type="region of interest" description="Disordered" evidence="6">
    <location>
        <begin position="719"/>
        <end position="807"/>
    </location>
</feature>
<evidence type="ECO:0000256" key="1">
    <source>
        <dbReference type="ARBA" id="ARBA00004370"/>
    </source>
</evidence>
<evidence type="ECO:0000313" key="8">
    <source>
        <dbReference type="EMBL" id="CAD7229644.1"/>
    </source>
</evidence>
<dbReference type="CDD" id="cd00030">
    <property type="entry name" value="C2"/>
    <property type="match status" value="2"/>
</dbReference>
<dbReference type="InterPro" id="IPR016186">
    <property type="entry name" value="C-type_lectin-like/link_sf"/>
</dbReference>
<dbReference type="GO" id="GO:0016020">
    <property type="term" value="C:membrane"/>
    <property type="evidence" value="ECO:0007669"/>
    <property type="project" value="UniProtKB-SubCell"/>
</dbReference>
<dbReference type="AlphaFoldDB" id="A0A7R8ZS45"/>
<name>A0A7R8ZS45_9CRUS</name>
<dbReference type="SMART" id="SM00239">
    <property type="entry name" value="C2"/>
    <property type="match status" value="2"/>
</dbReference>
<sequence length="1048" mass="117909">MFLGWLLLLAVCVYDYLEERSRRLEQCHRMEVEDDIRRREALLHGEQAQWVNHLLQEWWLHTTNINFDWIKESLDATLRDAKPGFIDSIEVTRFTLGRGTPQFRNIRTQNPISVGTPSRHNSDVCENGTRCSGSEGTEATTRFVKYVADFALPGDEFVLVVTSKLGLQGIGVDMDLAIENLHIFGRMLITVTMDTEVFWPHFKRISLSFLDRPNVWFNIRFLKTVQMMDVPYLKSWIHGLVLDSLTASMVDPFAWDIELSVAETDPLSNLPSSEPGSTEKKSSTADSIQSALSEGILFVSLHLEKPTTSPLPASVTFDLNDLRHVVDVASFEEPRPLLVKSLKTDVLGLKIKRKGLVRSNASLKIQLQGHGLESKQPIDVSLSKRSLDYIARLQYFPLPVFSADNPPPATAPGVLYIAVHCAEGLAQAGAAGTLNPYVMILKNGKKLKTSTYVPSSTSPTWNCDVETIVDNINSIGLSIAICSFEGKKSKGDFQLIDILRLDIKLEKLPIIKQRFLLQDENSTHSGSSASIWLSIIFRPVEVLAEINTTLYTPQRVTSENLKPPLAKRFSFPQLKDKDASNKMNSYPLHTGDGLMDFTILRARNLQAKDRNGFSDPFCELKLNGRTQFLSQIHFKTLNPKWEENVVTEVPADGQHLILILWDYDVIGQNDFLGSVTFSVETLRKIAENPQGEWFKLDGVKTGEVQIQVRILTDWRPSLSTVAEDEDRSGRNSVSSVTEEPSPAMTIFRDQSPEEDTTQLNSRSSLPPPELRLINSKSLAQGGPPTEQNDRRNSRTASLKTDNRRKSIKARVERSFSGSFWRHINRQSTEEEEALHSTDNKESMVAECAKPKPTMCRSILFVLVGILSIFSVFAARSSLARSSSDPFPPLTPLTPVHKRFTCPTPFFALGESCYFLRRYGTKNLKDAQAWCKQLAPNGKLAEFESKAEVHDMTQYLLKNEADCKRWGGISPWIGALENKDGKTFTWQISKQIVKYPTWKTSTFGKSHPNSPSAGDGVYLSCEEKFEWVDAPAKDEHTFICESDPYDSFK</sequence>
<dbReference type="GO" id="GO:0008289">
    <property type="term" value="F:lipid binding"/>
    <property type="evidence" value="ECO:0007669"/>
    <property type="project" value="UniProtKB-KW"/>
</dbReference>
<evidence type="ECO:0000256" key="3">
    <source>
        <dbReference type="ARBA" id="ARBA00023055"/>
    </source>
</evidence>
<evidence type="ECO:0000256" key="7">
    <source>
        <dbReference type="SAM" id="SignalP"/>
    </source>
</evidence>
<keyword evidence="3" id="KW-0445">Lipid transport</keyword>
<dbReference type="SUPFAM" id="SSF49562">
    <property type="entry name" value="C2 domain (Calcium/lipid-binding domain, CaLB)"/>
    <property type="match status" value="2"/>
</dbReference>
<comment type="subcellular location">
    <subcellularLocation>
        <location evidence="1">Membrane</location>
    </subcellularLocation>
</comment>
<dbReference type="CDD" id="cd21669">
    <property type="entry name" value="SMP_SF"/>
    <property type="match status" value="1"/>
</dbReference>
<protein>
    <submittedName>
        <fullName evidence="8">Uncharacterized protein</fullName>
    </submittedName>
</protein>
<dbReference type="InterPro" id="IPR000008">
    <property type="entry name" value="C2_dom"/>
</dbReference>
<dbReference type="PROSITE" id="PS50041">
    <property type="entry name" value="C_TYPE_LECTIN_2"/>
    <property type="match status" value="1"/>
</dbReference>
<gene>
    <name evidence="8" type="ORF">CTOB1V02_LOCUS7513</name>
</gene>
<dbReference type="PROSITE" id="PS50004">
    <property type="entry name" value="C2"/>
    <property type="match status" value="2"/>
</dbReference>
<dbReference type="SUPFAM" id="SSF56436">
    <property type="entry name" value="C-type lectin-like"/>
    <property type="match status" value="1"/>
</dbReference>
<dbReference type="Gene3D" id="3.10.100.10">
    <property type="entry name" value="Mannose-Binding Protein A, subunit A"/>
    <property type="match status" value="1"/>
</dbReference>
<dbReference type="PROSITE" id="PS51847">
    <property type="entry name" value="SMP"/>
    <property type="match status" value="1"/>
</dbReference>
<feature type="region of interest" description="Disordered" evidence="6">
    <location>
        <begin position="266"/>
        <end position="285"/>
    </location>
</feature>
<evidence type="ECO:0000256" key="4">
    <source>
        <dbReference type="ARBA" id="ARBA00023121"/>
    </source>
</evidence>
<dbReference type="InterPro" id="IPR031468">
    <property type="entry name" value="SMP_LBD"/>
</dbReference>
<proteinExistence type="predicted"/>
<keyword evidence="2" id="KW-0813">Transport</keyword>
<dbReference type="Gene3D" id="2.60.40.150">
    <property type="entry name" value="C2 domain"/>
    <property type="match status" value="2"/>
</dbReference>
<dbReference type="OrthoDB" id="6365347at2759"/>
<evidence type="ECO:0000256" key="2">
    <source>
        <dbReference type="ARBA" id="ARBA00022448"/>
    </source>
</evidence>
<evidence type="ECO:0000256" key="6">
    <source>
        <dbReference type="SAM" id="MobiDB-lite"/>
    </source>
</evidence>
<dbReference type="EMBL" id="OB662193">
    <property type="protein sequence ID" value="CAD7229644.1"/>
    <property type="molecule type" value="Genomic_DNA"/>
</dbReference>
<dbReference type="Pfam" id="PF25669">
    <property type="entry name" value="SMP_MUG190-like"/>
    <property type="match status" value="1"/>
</dbReference>
<dbReference type="PANTHER" id="PTHR46980">
    <property type="entry name" value="TRICALBIN-1-RELATED"/>
    <property type="match status" value="1"/>
</dbReference>
<dbReference type="Pfam" id="PF00059">
    <property type="entry name" value="Lectin_C"/>
    <property type="match status" value="1"/>
</dbReference>
<dbReference type="SMART" id="SM00034">
    <property type="entry name" value="CLECT"/>
    <property type="match status" value="1"/>
</dbReference>
<dbReference type="CDD" id="cd00037">
    <property type="entry name" value="CLECT"/>
    <property type="match status" value="1"/>
</dbReference>
<dbReference type="InterPro" id="IPR001304">
    <property type="entry name" value="C-type_lectin-like"/>
</dbReference>
<feature type="signal peptide" evidence="7">
    <location>
        <begin position="1"/>
        <end position="15"/>
    </location>
</feature>
<reference evidence="8" key="1">
    <citation type="submission" date="2020-11" db="EMBL/GenBank/DDBJ databases">
        <authorList>
            <person name="Tran Van P."/>
        </authorList>
    </citation>
    <scope>NUCLEOTIDE SEQUENCE</scope>
</reference>
<dbReference type="InterPro" id="IPR052455">
    <property type="entry name" value="Tricalbin_domain"/>
</dbReference>
<dbReference type="InterPro" id="IPR035892">
    <property type="entry name" value="C2_domain_sf"/>
</dbReference>
<feature type="chain" id="PRO_5043445118" evidence="7">
    <location>
        <begin position="16"/>
        <end position="1048"/>
    </location>
</feature>
<feature type="compositionally biased region" description="Polar residues" evidence="6">
    <location>
        <begin position="266"/>
        <end position="276"/>
    </location>
</feature>
<keyword evidence="4" id="KW-0446">Lipid-binding</keyword>